<accession>A0A5B7HLL7</accession>
<keyword evidence="3" id="KW-1185">Reference proteome</keyword>
<evidence type="ECO:0000256" key="1">
    <source>
        <dbReference type="SAM" id="MobiDB-lite"/>
    </source>
</evidence>
<evidence type="ECO:0000313" key="2">
    <source>
        <dbReference type="EMBL" id="MPC73330.1"/>
    </source>
</evidence>
<dbReference type="Proteomes" id="UP000324222">
    <property type="component" value="Unassembled WGS sequence"/>
</dbReference>
<feature type="compositionally biased region" description="Polar residues" evidence="1">
    <location>
        <begin position="50"/>
        <end position="60"/>
    </location>
</feature>
<sequence>MGGGGVVDKVVSVRSGRRPQVGSNPTTYRFEAMPFVEQFKTSNKLIYIPLSSSLDLQPQTSGRGKGRGGSGEEEEEEEEEEEQEEEER</sequence>
<reference evidence="2 3" key="1">
    <citation type="submission" date="2019-05" db="EMBL/GenBank/DDBJ databases">
        <title>Another draft genome of Portunus trituberculatus and its Hox gene families provides insights of decapod evolution.</title>
        <authorList>
            <person name="Jeong J.-H."/>
            <person name="Song I."/>
            <person name="Kim S."/>
            <person name="Choi T."/>
            <person name="Kim D."/>
            <person name="Ryu S."/>
            <person name="Kim W."/>
        </authorList>
    </citation>
    <scope>NUCLEOTIDE SEQUENCE [LARGE SCALE GENOMIC DNA]</scope>
    <source>
        <tissue evidence="2">Muscle</tissue>
    </source>
</reference>
<organism evidence="2 3">
    <name type="scientific">Portunus trituberculatus</name>
    <name type="common">Swimming crab</name>
    <name type="synonym">Neptunus trituberculatus</name>
    <dbReference type="NCBI Taxonomy" id="210409"/>
    <lineage>
        <taxon>Eukaryota</taxon>
        <taxon>Metazoa</taxon>
        <taxon>Ecdysozoa</taxon>
        <taxon>Arthropoda</taxon>
        <taxon>Crustacea</taxon>
        <taxon>Multicrustacea</taxon>
        <taxon>Malacostraca</taxon>
        <taxon>Eumalacostraca</taxon>
        <taxon>Eucarida</taxon>
        <taxon>Decapoda</taxon>
        <taxon>Pleocyemata</taxon>
        <taxon>Brachyura</taxon>
        <taxon>Eubrachyura</taxon>
        <taxon>Portunoidea</taxon>
        <taxon>Portunidae</taxon>
        <taxon>Portuninae</taxon>
        <taxon>Portunus</taxon>
    </lineage>
</organism>
<dbReference type="AlphaFoldDB" id="A0A5B7HLL7"/>
<feature type="region of interest" description="Disordered" evidence="1">
    <location>
        <begin position="1"/>
        <end position="26"/>
    </location>
</feature>
<evidence type="ECO:0000313" key="3">
    <source>
        <dbReference type="Proteomes" id="UP000324222"/>
    </source>
</evidence>
<gene>
    <name evidence="2" type="ORF">E2C01_067654</name>
</gene>
<feature type="compositionally biased region" description="Acidic residues" evidence="1">
    <location>
        <begin position="71"/>
        <end position="88"/>
    </location>
</feature>
<name>A0A5B7HLL7_PORTR</name>
<feature type="region of interest" description="Disordered" evidence="1">
    <location>
        <begin position="50"/>
        <end position="88"/>
    </location>
</feature>
<proteinExistence type="predicted"/>
<protein>
    <submittedName>
        <fullName evidence="2">Uncharacterized protein</fullName>
    </submittedName>
</protein>
<dbReference type="EMBL" id="VSRR010036594">
    <property type="protein sequence ID" value="MPC73330.1"/>
    <property type="molecule type" value="Genomic_DNA"/>
</dbReference>
<comment type="caution">
    <text evidence="2">The sequence shown here is derived from an EMBL/GenBank/DDBJ whole genome shotgun (WGS) entry which is preliminary data.</text>
</comment>